<dbReference type="InterPro" id="IPR052028">
    <property type="entry name" value="HipA_Ser/Thr_kinase"/>
</dbReference>
<dbReference type="EMBL" id="SDHX01000002">
    <property type="protein sequence ID" value="RXK53659.1"/>
    <property type="molecule type" value="Genomic_DNA"/>
</dbReference>
<dbReference type="RefSeq" id="WP_129049564.1">
    <property type="nucleotide sequence ID" value="NZ_SDHX01000002.1"/>
</dbReference>
<dbReference type="Gene3D" id="1.10.1070.20">
    <property type="match status" value="1"/>
</dbReference>
<dbReference type="PANTHER" id="PTHR37419:SF1">
    <property type="entry name" value="SERINE_THREONINE-PROTEIN KINASE TOXIN HIPA"/>
    <property type="match status" value="1"/>
</dbReference>
<evidence type="ECO:0000256" key="2">
    <source>
        <dbReference type="ARBA" id="ARBA00022679"/>
    </source>
</evidence>
<accession>A0A4Q1C5T4</accession>
<evidence type="ECO:0000256" key="3">
    <source>
        <dbReference type="ARBA" id="ARBA00022777"/>
    </source>
</evidence>
<dbReference type="InterPro" id="IPR012893">
    <property type="entry name" value="HipA-like_C"/>
</dbReference>
<protein>
    <submittedName>
        <fullName evidence="5">Type II toxin-antitoxin system HipA family toxin</fullName>
    </submittedName>
</protein>
<reference evidence="5 6" key="1">
    <citation type="submission" date="2019-01" db="EMBL/GenBank/DDBJ databases">
        <title>Lacunisphaera sp. strain TWA-58.</title>
        <authorList>
            <person name="Chen W.-M."/>
        </authorList>
    </citation>
    <scope>NUCLEOTIDE SEQUENCE [LARGE SCALE GENOMIC DNA]</scope>
    <source>
        <strain evidence="5 6">TWA-58</strain>
    </source>
</reference>
<evidence type="ECO:0000256" key="1">
    <source>
        <dbReference type="ARBA" id="ARBA00010164"/>
    </source>
</evidence>
<dbReference type="Pfam" id="PF07804">
    <property type="entry name" value="HipA_C"/>
    <property type="match status" value="1"/>
</dbReference>
<organism evidence="5 6">
    <name type="scientific">Oleiharenicola lentus</name>
    <dbReference type="NCBI Taxonomy" id="2508720"/>
    <lineage>
        <taxon>Bacteria</taxon>
        <taxon>Pseudomonadati</taxon>
        <taxon>Verrucomicrobiota</taxon>
        <taxon>Opitutia</taxon>
        <taxon>Opitutales</taxon>
        <taxon>Opitutaceae</taxon>
        <taxon>Oleiharenicola</taxon>
    </lineage>
</organism>
<comment type="caution">
    <text evidence="5">The sequence shown here is derived from an EMBL/GenBank/DDBJ whole genome shotgun (WGS) entry which is preliminary data.</text>
</comment>
<gene>
    <name evidence="5" type="ORF">ESB00_18400</name>
</gene>
<evidence type="ECO:0000313" key="5">
    <source>
        <dbReference type="EMBL" id="RXK53659.1"/>
    </source>
</evidence>
<dbReference type="PANTHER" id="PTHR37419">
    <property type="entry name" value="SERINE/THREONINE-PROTEIN KINASE TOXIN HIPA"/>
    <property type="match status" value="1"/>
</dbReference>
<comment type="similarity">
    <text evidence="1">Belongs to the HipA Ser/Thr kinase family.</text>
</comment>
<keyword evidence="2" id="KW-0808">Transferase</keyword>
<feature type="domain" description="HipA-like C-terminal" evidence="4">
    <location>
        <begin position="52"/>
        <end position="278"/>
    </location>
</feature>
<evidence type="ECO:0000313" key="6">
    <source>
        <dbReference type="Proteomes" id="UP000290218"/>
    </source>
</evidence>
<dbReference type="Proteomes" id="UP000290218">
    <property type="component" value="Unassembled WGS sequence"/>
</dbReference>
<dbReference type="OrthoDB" id="9805913at2"/>
<name>A0A4Q1C5T4_9BACT</name>
<sequence length="309" mass="34798">MRCLITSEPWAGPGPYSPAGLRLLDRRLAALTPLPHTREQLIAEAAARASKMSIQGMQPKVSTVLKVPEGRMAVVDHGGRFIVKPPHMIYPELPENEALTMSLAETVGIEVPVHGLLLNADATRSYFIRRFDRQGWDKLPVEDFAQLSGASRDTKYDSSTEHLIEVIDRFCTFPVLERRKFLDRLLFAFLTGNEDMHLKNWSLITRDDKVELAPAYDLLNSTISNPKNREELALPLQGRKSNLQAKLFWGYLAGERLGLTAAQVDQARKRFAAASSAWPDRIMNSFLSAEMKDRYLALLGERRERLGLA</sequence>
<dbReference type="AlphaFoldDB" id="A0A4Q1C5T4"/>
<dbReference type="GO" id="GO:0004674">
    <property type="term" value="F:protein serine/threonine kinase activity"/>
    <property type="evidence" value="ECO:0007669"/>
    <property type="project" value="TreeGrafter"/>
</dbReference>
<keyword evidence="3" id="KW-0418">Kinase</keyword>
<proteinExistence type="inferred from homology"/>
<evidence type="ECO:0000259" key="4">
    <source>
        <dbReference type="Pfam" id="PF07804"/>
    </source>
</evidence>
<dbReference type="GO" id="GO:0005829">
    <property type="term" value="C:cytosol"/>
    <property type="evidence" value="ECO:0007669"/>
    <property type="project" value="TreeGrafter"/>
</dbReference>
<keyword evidence="6" id="KW-1185">Reference proteome</keyword>